<reference evidence="1" key="1">
    <citation type="submission" date="2017-10" db="EMBL/GenBank/DDBJ databases">
        <title>Massilia psychrophilum sp. nov., a novel purple-pigmented bacterium isolated from Tianshan glacier, Xinjiang Municipality, China.</title>
        <authorList>
            <person name="Wang H."/>
        </authorList>
    </citation>
    <scope>NUCLEOTIDE SEQUENCE [LARGE SCALE GENOMIC DNA]</scope>
    <source>
        <strain evidence="1">B2</strain>
    </source>
</reference>
<dbReference type="Proteomes" id="UP000229897">
    <property type="component" value="Chromosome"/>
</dbReference>
<dbReference type="EMBL" id="CP024608">
    <property type="protein sequence ID" value="ATQ77993.1"/>
    <property type="molecule type" value="Genomic_DNA"/>
</dbReference>
<keyword evidence="2" id="KW-1185">Reference proteome</keyword>
<protein>
    <submittedName>
        <fullName evidence="1">Uncharacterized protein</fullName>
    </submittedName>
</protein>
<dbReference type="KEGG" id="mass:CR152_28415"/>
<name>A0A2D2DSN7_9BURK</name>
<dbReference type="AlphaFoldDB" id="A0A2D2DSN7"/>
<dbReference type="OrthoDB" id="8779116at2"/>
<organism evidence="1 2">
    <name type="scientific">Massilia violaceinigra</name>
    <dbReference type="NCBI Taxonomy" id="2045208"/>
    <lineage>
        <taxon>Bacteria</taxon>
        <taxon>Pseudomonadati</taxon>
        <taxon>Pseudomonadota</taxon>
        <taxon>Betaproteobacteria</taxon>
        <taxon>Burkholderiales</taxon>
        <taxon>Oxalobacteraceae</taxon>
        <taxon>Telluria group</taxon>
        <taxon>Massilia</taxon>
    </lineage>
</organism>
<sequence length="112" mass="12280">MQFIRSGDAYQVARITGPQHNLLGISLGDGMDAVDVVALPIRAGEHVRVDPNDVLAQVMAGLHTANHALEKRYAISRILFVPSDTPSPSVYALLTVELIRRIDQQGEFLVFD</sequence>
<evidence type="ECO:0000313" key="2">
    <source>
        <dbReference type="Proteomes" id="UP000229897"/>
    </source>
</evidence>
<evidence type="ECO:0000313" key="1">
    <source>
        <dbReference type="EMBL" id="ATQ77993.1"/>
    </source>
</evidence>
<dbReference type="RefSeq" id="WP_099880646.1">
    <property type="nucleotide sequence ID" value="NZ_CP024608.1"/>
</dbReference>
<proteinExistence type="predicted"/>
<accession>A0A2D2DSN7</accession>
<gene>
    <name evidence="1" type="ORF">CR152_28415</name>
</gene>